<name>A0A0F0CK73_9BACT</name>
<keyword evidence="2" id="KW-1185">Reference proteome</keyword>
<sequence length="156" mass="18302">MFVPRGCRVKLLPKQKRNRGRATSVSPHCLRNPLAWGLYPLAMGSINRSFNKKRRNILPPVPKHLKTSADRTGKDYRELHEWIDDPDITIKAQRHDITKIYEYGAIFEEKYGKEGVQEYIAHIHDDIHTKFNHILRDFEKAMTDALIYFGVKKENM</sequence>
<dbReference type="AlphaFoldDB" id="A0A0F0CK73"/>
<dbReference type="Proteomes" id="UP000033428">
    <property type="component" value="Unassembled WGS sequence"/>
</dbReference>
<proteinExistence type="predicted"/>
<evidence type="ECO:0000313" key="1">
    <source>
        <dbReference type="EMBL" id="KJJ83647.1"/>
    </source>
</evidence>
<accession>A0A0F0CK73</accession>
<gene>
    <name evidence="1" type="ORF">OMAG_002481</name>
</gene>
<protein>
    <submittedName>
        <fullName evidence="1">Metal dependent phosphohydrolase</fullName>
    </submittedName>
</protein>
<organism evidence="1 2">
    <name type="scientific">Candidatus Omnitrophus magneticus</name>
    <dbReference type="NCBI Taxonomy" id="1609969"/>
    <lineage>
        <taxon>Bacteria</taxon>
        <taxon>Pseudomonadati</taxon>
        <taxon>Candidatus Omnitrophota</taxon>
        <taxon>Candidatus Omnitrophus</taxon>
    </lineage>
</organism>
<keyword evidence="1" id="KW-0378">Hydrolase</keyword>
<reference evidence="1 2" key="1">
    <citation type="submission" date="2015-02" db="EMBL/GenBank/DDBJ databases">
        <title>Single-cell genomics of uncultivated deep-branching MTB reveals a conserved set of magnetosome genes.</title>
        <authorList>
            <person name="Kolinko S."/>
            <person name="Richter M."/>
            <person name="Glockner F.O."/>
            <person name="Brachmann A."/>
            <person name="Schuler D."/>
        </authorList>
    </citation>
    <scope>NUCLEOTIDE SEQUENCE [LARGE SCALE GENOMIC DNA]</scope>
    <source>
        <strain evidence="1">SKK-01</strain>
    </source>
</reference>
<dbReference type="GO" id="GO:0016787">
    <property type="term" value="F:hydrolase activity"/>
    <property type="evidence" value="ECO:0007669"/>
    <property type="project" value="UniProtKB-KW"/>
</dbReference>
<comment type="caution">
    <text evidence="1">The sequence shown here is derived from an EMBL/GenBank/DDBJ whole genome shotgun (WGS) entry which is preliminary data.</text>
</comment>
<dbReference type="EMBL" id="JYNY01000515">
    <property type="protein sequence ID" value="KJJ83647.1"/>
    <property type="molecule type" value="Genomic_DNA"/>
</dbReference>
<evidence type="ECO:0000313" key="2">
    <source>
        <dbReference type="Proteomes" id="UP000033428"/>
    </source>
</evidence>